<gene>
    <name evidence="1" type="ORF">EVAR_93559_1</name>
</gene>
<organism evidence="1 2">
    <name type="scientific">Eumeta variegata</name>
    <name type="common">Bagworm moth</name>
    <name type="synonym">Eumeta japonica</name>
    <dbReference type="NCBI Taxonomy" id="151549"/>
    <lineage>
        <taxon>Eukaryota</taxon>
        <taxon>Metazoa</taxon>
        <taxon>Ecdysozoa</taxon>
        <taxon>Arthropoda</taxon>
        <taxon>Hexapoda</taxon>
        <taxon>Insecta</taxon>
        <taxon>Pterygota</taxon>
        <taxon>Neoptera</taxon>
        <taxon>Endopterygota</taxon>
        <taxon>Lepidoptera</taxon>
        <taxon>Glossata</taxon>
        <taxon>Ditrysia</taxon>
        <taxon>Tineoidea</taxon>
        <taxon>Psychidae</taxon>
        <taxon>Oiketicinae</taxon>
        <taxon>Eumeta</taxon>
    </lineage>
</organism>
<reference evidence="1 2" key="1">
    <citation type="journal article" date="2019" name="Commun. Biol.">
        <title>The bagworm genome reveals a unique fibroin gene that provides high tensile strength.</title>
        <authorList>
            <person name="Kono N."/>
            <person name="Nakamura H."/>
            <person name="Ohtoshi R."/>
            <person name="Tomita M."/>
            <person name="Numata K."/>
            <person name="Arakawa K."/>
        </authorList>
    </citation>
    <scope>NUCLEOTIDE SEQUENCE [LARGE SCALE GENOMIC DNA]</scope>
</reference>
<dbReference type="AlphaFoldDB" id="A0A4C1USW7"/>
<accession>A0A4C1USW7</accession>
<dbReference type="Proteomes" id="UP000299102">
    <property type="component" value="Unassembled WGS sequence"/>
</dbReference>
<keyword evidence="2" id="KW-1185">Reference proteome</keyword>
<evidence type="ECO:0000313" key="1">
    <source>
        <dbReference type="EMBL" id="GBP28914.1"/>
    </source>
</evidence>
<comment type="caution">
    <text evidence="1">The sequence shown here is derived from an EMBL/GenBank/DDBJ whole genome shotgun (WGS) entry which is preliminary data.</text>
</comment>
<name>A0A4C1USW7_EUMVA</name>
<sequence>MRSLRSMCGVSQKGRCRNCDVRERCGLKEGVVARVERDMLRWFGHLETMNESRQTKQIYRVNVCDGKDGMSRPRKSHVDYIGDTLKKDQIIST</sequence>
<protein>
    <submittedName>
        <fullName evidence="1">Uncharacterized protein</fullName>
    </submittedName>
</protein>
<dbReference type="OrthoDB" id="425681at2759"/>
<dbReference type="EMBL" id="BGZK01000213">
    <property type="protein sequence ID" value="GBP28914.1"/>
    <property type="molecule type" value="Genomic_DNA"/>
</dbReference>
<evidence type="ECO:0000313" key="2">
    <source>
        <dbReference type="Proteomes" id="UP000299102"/>
    </source>
</evidence>
<proteinExistence type="predicted"/>